<dbReference type="SUPFAM" id="SSF53850">
    <property type="entry name" value="Periplasmic binding protein-like II"/>
    <property type="match status" value="1"/>
</dbReference>
<proteinExistence type="inferred from homology"/>
<evidence type="ECO:0000256" key="5">
    <source>
        <dbReference type="ARBA" id="ARBA00062515"/>
    </source>
</evidence>
<dbReference type="STRING" id="665467.SAMN02982931_03741"/>
<comment type="similarity">
    <text evidence="1">Belongs to the bacterial solute-binding protein ModA family.</text>
</comment>
<dbReference type="Proteomes" id="UP000199071">
    <property type="component" value="Unassembled WGS sequence"/>
</dbReference>
<evidence type="ECO:0000256" key="3">
    <source>
        <dbReference type="ARBA" id="ARBA00022723"/>
    </source>
</evidence>
<sequence length="259" mass="26828">MFTALARRFFLALAVCAGLTVSAAADDVVVFAAASLKNALDTAAATYRETTGRTVLVSYAGTATLAKQIEQQAPADIFIAADTAWMDYVADRSLIVPDTRHTLLGNRIVLIAPAASDATIAIAPGMDLAALLGDGLLAMANTEAVPAGRYGKAALQSLGAWDSVAGHIVEADNVRTALAFVARGEAPLGIVYATDAAAEPAVRVIGVFPEDSHPPVRYPVAMIAASTNPDARAFYDFLLSDAARPAFETEGFTVIDAGS</sequence>
<dbReference type="PANTHER" id="PTHR30632:SF17">
    <property type="entry name" value="MOLYBDATE-BINDING PROTEIN MODA"/>
    <property type="match status" value="1"/>
</dbReference>
<dbReference type="InterPro" id="IPR005950">
    <property type="entry name" value="ModA"/>
</dbReference>
<dbReference type="EMBL" id="FMXQ01000008">
    <property type="protein sequence ID" value="SDB48396.1"/>
    <property type="molecule type" value="Genomic_DNA"/>
</dbReference>
<feature type="binding site" evidence="6">
    <location>
        <position position="174"/>
    </location>
    <ligand>
        <name>molybdate</name>
        <dbReference type="ChEBI" id="CHEBI:36264"/>
    </ligand>
</feature>
<feature type="signal peptide" evidence="7">
    <location>
        <begin position="1"/>
        <end position="25"/>
    </location>
</feature>
<dbReference type="PIRSF" id="PIRSF004846">
    <property type="entry name" value="ModA"/>
    <property type="match status" value="1"/>
</dbReference>
<dbReference type="NCBIfam" id="NF007958">
    <property type="entry name" value="PRK10677.1"/>
    <property type="match status" value="1"/>
</dbReference>
<dbReference type="FunFam" id="3.40.190.10:FF:000035">
    <property type="entry name" value="Molybdate ABC transporter substrate-binding protein"/>
    <property type="match status" value="1"/>
</dbReference>
<dbReference type="GO" id="GO:0030288">
    <property type="term" value="C:outer membrane-bounded periplasmic space"/>
    <property type="evidence" value="ECO:0007669"/>
    <property type="project" value="TreeGrafter"/>
</dbReference>
<dbReference type="InterPro" id="IPR050682">
    <property type="entry name" value="ModA/WtpA"/>
</dbReference>
<dbReference type="AlphaFoldDB" id="A0A1G6DTD0"/>
<dbReference type="OrthoDB" id="9785015at2"/>
<accession>A0A1G6DTD0</accession>
<evidence type="ECO:0000256" key="1">
    <source>
        <dbReference type="ARBA" id="ARBA00009175"/>
    </source>
</evidence>
<dbReference type="Pfam" id="PF13531">
    <property type="entry name" value="SBP_bac_11"/>
    <property type="match status" value="1"/>
</dbReference>
<dbReference type="GO" id="GO:1901359">
    <property type="term" value="F:tungstate binding"/>
    <property type="evidence" value="ECO:0007669"/>
    <property type="project" value="UniProtKB-ARBA"/>
</dbReference>
<evidence type="ECO:0000256" key="7">
    <source>
        <dbReference type="SAM" id="SignalP"/>
    </source>
</evidence>
<protein>
    <submittedName>
        <fullName evidence="8">Molybdate transport system substrate-binding protein</fullName>
    </submittedName>
</protein>
<dbReference type="GO" id="GO:0046872">
    <property type="term" value="F:metal ion binding"/>
    <property type="evidence" value="ECO:0007669"/>
    <property type="project" value="UniProtKB-KW"/>
</dbReference>
<dbReference type="PANTHER" id="PTHR30632">
    <property type="entry name" value="MOLYBDATE-BINDING PERIPLASMIC PROTEIN"/>
    <property type="match status" value="1"/>
</dbReference>
<comment type="subunit">
    <text evidence="5">The complex is composed of two ATP-binding proteins (ModC), two transmembrane proteins (ModB) and a solute-binding protein (ModA).</text>
</comment>
<dbReference type="RefSeq" id="WP_090878737.1">
    <property type="nucleotide sequence ID" value="NZ_FMXQ01000008.1"/>
</dbReference>
<reference evidence="8 9" key="1">
    <citation type="submission" date="2016-10" db="EMBL/GenBank/DDBJ databases">
        <authorList>
            <person name="de Groot N.N."/>
        </authorList>
    </citation>
    <scope>NUCLEOTIDE SEQUENCE [LARGE SCALE GENOMIC DNA]</scope>
    <source>
        <strain evidence="8 9">ATCC 35022</strain>
    </source>
</reference>
<feature type="binding site" evidence="6">
    <location>
        <position position="147"/>
    </location>
    <ligand>
        <name>molybdate</name>
        <dbReference type="ChEBI" id="CHEBI:36264"/>
    </ligand>
</feature>
<feature type="binding site" evidence="6">
    <location>
        <position position="35"/>
    </location>
    <ligand>
        <name>molybdate</name>
        <dbReference type="ChEBI" id="CHEBI:36264"/>
    </ligand>
</feature>
<evidence type="ECO:0000256" key="2">
    <source>
        <dbReference type="ARBA" id="ARBA00022505"/>
    </source>
</evidence>
<organism evidence="8 9">
    <name type="scientific">Bauldia litoralis</name>
    <dbReference type="NCBI Taxonomy" id="665467"/>
    <lineage>
        <taxon>Bacteria</taxon>
        <taxon>Pseudomonadati</taxon>
        <taxon>Pseudomonadota</taxon>
        <taxon>Alphaproteobacteria</taxon>
        <taxon>Hyphomicrobiales</taxon>
        <taxon>Kaistiaceae</taxon>
        <taxon>Bauldia</taxon>
    </lineage>
</organism>
<gene>
    <name evidence="8" type="ORF">SAMN02982931_03741</name>
</gene>
<feature type="binding site" evidence="6">
    <location>
        <position position="192"/>
    </location>
    <ligand>
        <name>molybdate</name>
        <dbReference type="ChEBI" id="CHEBI:36264"/>
    </ligand>
</feature>
<keyword evidence="3 6" id="KW-0479">Metal-binding</keyword>
<feature type="chain" id="PRO_5011786595" evidence="7">
    <location>
        <begin position="26"/>
        <end position="259"/>
    </location>
</feature>
<evidence type="ECO:0000313" key="9">
    <source>
        <dbReference type="Proteomes" id="UP000199071"/>
    </source>
</evidence>
<keyword evidence="9" id="KW-1185">Reference proteome</keyword>
<keyword evidence="2 6" id="KW-0500">Molybdenum</keyword>
<feature type="binding site" evidence="6">
    <location>
        <position position="62"/>
    </location>
    <ligand>
        <name>molybdate</name>
        <dbReference type="ChEBI" id="CHEBI:36264"/>
    </ligand>
</feature>
<evidence type="ECO:0000256" key="6">
    <source>
        <dbReference type="PIRSR" id="PIRSR004846-1"/>
    </source>
</evidence>
<dbReference type="Gene3D" id="3.40.190.10">
    <property type="entry name" value="Periplasmic binding protein-like II"/>
    <property type="match status" value="2"/>
</dbReference>
<dbReference type="GO" id="GO:0030973">
    <property type="term" value="F:molybdate ion binding"/>
    <property type="evidence" value="ECO:0007669"/>
    <property type="project" value="TreeGrafter"/>
</dbReference>
<evidence type="ECO:0000256" key="4">
    <source>
        <dbReference type="ARBA" id="ARBA00022729"/>
    </source>
</evidence>
<keyword evidence="4 7" id="KW-0732">Signal</keyword>
<dbReference type="GO" id="GO:0015689">
    <property type="term" value="P:molybdate ion transport"/>
    <property type="evidence" value="ECO:0007669"/>
    <property type="project" value="InterPro"/>
</dbReference>
<evidence type="ECO:0000313" key="8">
    <source>
        <dbReference type="EMBL" id="SDB48396.1"/>
    </source>
</evidence>
<dbReference type="NCBIfam" id="TIGR01256">
    <property type="entry name" value="modA"/>
    <property type="match status" value="1"/>
</dbReference>
<name>A0A1G6DTD0_9HYPH</name>